<accession>A0ABT3ZZS7</accession>
<evidence type="ECO:0000256" key="10">
    <source>
        <dbReference type="SAM" id="Phobius"/>
    </source>
</evidence>
<comment type="similarity">
    <text evidence="7">Belongs to the methyl-accepting chemotaxis (MCP) protein family.</text>
</comment>
<keyword evidence="8" id="KW-0807">Transducer</keyword>
<dbReference type="Pfam" id="PF00672">
    <property type="entry name" value="HAMP"/>
    <property type="match status" value="1"/>
</dbReference>
<evidence type="ECO:0000256" key="5">
    <source>
        <dbReference type="ARBA" id="ARBA00022989"/>
    </source>
</evidence>
<dbReference type="InterPro" id="IPR003660">
    <property type="entry name" value="HAMP_dom"/>
</dbReference>
<dbReference type="Gene3D" id="3.30.450.20">
    <property type="entry name" value="PAS domain"/>
    <property type="match status" value="2"/>
</dbReference>
<evidence type="ECO:0000256" key="6">
    <source>
        <dbReference type="ARBA" id="ARBA00023136"/>
    </source>
</evidence>
<evidence type="ECO:0000256" key="1">
    <source>
        <dbReference type="ARBA" id="ARBA00004651"/>
    </source>
</evidence>
<evidence type="ECO:0000313" key="13">
    <source>
        <dbReference type="EMBL" id="MCY1074909.1"/>
    </source>
</evidence>
<dbReference type="Pfam" id="PF00015">
    <property type="entry name" value="MCPsignal"/>
    <property type="match status" value="1"/>
</dbReference>
<feature type="coiled-coil region" evidence="9">
    <location>
        <begin position="625"/>
        <end position="656"/>
    </location>
</feature>
<feature type="domain" description="Methyl-accepting transducer" evidence="11">
    <location>
        <begin position="432"/>
        <end position="647"/>
    </location>
</feature>
<feature type="transmembrane region" description="Helical" evidence="10">
    <location>
        <begin position="45"/>
        <end position="64"/>
    </location>
</feature>
<dbReference type="PROSITE" id="PS50111">
    <property type="entry name" value="CHEMOTAXIS_TRANSDUC_2"/>
    <property type="match status" value="1"/>
</dbReference>
<dbReference type="SMART" id="SM00283">
    <property type="entry name" value="MA"/>
    <property type="match status" value="1"/>
</dbReference>
<dbReference type="SMART" id="SM00304">
    <property type="entry name" value="HAMP"/>
    <property type="match status" value="1"/>
</dbReference>
<evidence type="ECO:0000259" key="12">
    <source>
        <dbReference type="PROSITE" id="PS50885"/>
    </source>
</evidence>
<comment type="caution">
    <text evidence="13">The sequence shown here is derived from an EMBL/GenBank/DDBJ whole genome shotgun (WGS) entry which is preliminary data.</text>
</comment>
<gene>
    <name evidence="13" type="ORF">OV287_10440</name>
</gene>
<evidence type="ECO:0000259" key="11">
    <source>
        <dbReference type="PROSITE" id="PS50111"/>
    </source>
</evidence>
<dbReference type="Pfam" id="PF02743">
    <property type="entry name" value="dCache_1"/>
    <property type="match status" value="1"/>
</dbReference>
<sequence length="703" mass="74832">MLQAALSKERDDGRALAHEALKPTPRLMLLPINPMSFSKSLATKLLLSLCSVISIALAILVFVVSRQSSRVAEEQANQMVMQMAERYALMVNSELDDAFIPVRTLAQTLEAQKVAGSTDRLLVEAALKKVLEGNPKILGIWTTWEPNAFDGLDAKYVNTPASDATGRFISYWNRGTGHIKLEANVDYEKEGVGDYYLLARKTQRETIVNPYVYPVAGKPTLITSVTVPILLDGRFVGAVGADLSLEQIQEQVSEITPLGTGFALLVSNNGTFVAHPSEERRAQQLGASPAEALMKTALASDSARSGQVHSDVLGARAIEVVVPIHIGETVTPWALAVFAPLDKVLAPAHELREFTLLFGALALLALGGAVLIVIRRITKPIETISSVATRIANGDLSGALDHRSEDEIGVLADAFRSMRNRLAQVIGQVREGATALSSVASQLSATSQSLSSRASEQAATFEEVTSSLDNMSASIIKNADSSRRVETIASQGAADAEKSSRAVIETVEAMKQIASHISVVQEIAYQTNLLALNAAIEAARAGDHGKGFAVVASQVRKLAEGSQTAAKEISSVASSSVKIAEQSGQLLHALVPSIDTTSHLVKDVAATSSEQSSSVGEINKAMLGLNDVTQQNAAAAEELSSTAEEMAAQAESLLQLVSFFRVSTTEVHRGGRTRPDARALESMSPGVQLLHAATQAEVHDRRV</sequence>
<feature type="transmembrane region" description="Helical" evidence="10">
    <location>
        <begin position="354"/>
        <end position="374"/>
    </location>
</feature>
<dbReference type="CDD" id="cd12912">
    <property type="entry name" value="PDC2_MCP_like"/>
    <property type="match status" value="1"/>
</dbReference>
<dbReference type="RefSeq" id="WP_267533864.1">
    <property type="nucleotide sequence ID" value="NZ_JAPNKA010000001.1"/>
</dbReference>
<dbReference type="SUPFAM" id="SSF58104">
    <property type="entry name" value="Methyl-accepting chemotaxis protein (MCP) signaling domain"/>
    <property type="match status" value="1"/>
</dbReference>
<name>A0ABT3ZZS7_9BACT</name>
<keyword evidence="2" id="KW-1003">Cell membrane</keyword>
<dbReference type="PANTHER" id="PTHR43531:SF11">
    <property type="entry name" value="METHYL-ACCEPTING CHEMOTAXIS PROTEIN 3"/>
    <property type="match status" value="1"/>
</dbReference>
<keyword evidence="3" id="KW-0145">Chemotaxis</keyword>
<dbReference type="CDD" id="cd06225">
    <property type="entry name" value="HAMP"/>
    <property type="match status" value="1"/>
</dbReference>
<evidence type="ECO:0000256" key="2">
    <source>
        <dbReference type="ARBA" id="ARBA00022475"/>
    </source>
</evidence>
<dbReference type="InterPro" id="IPR051310">
    <property type="entry name" value="MCP_chemotaxis"/>
</dbReference>
<evidence type="ECO:0000256" key="7">
    <source>
        <dbReference type="ARBA" id="ARBA00029447"/>
    </source>
</evidence>
<evidence type="ECO:0000256" key="8">
    <source>
        <dbReference type="PROSITE-ProRule" id="PRU00284"/>
    </source>
</evidence>
<evidence type="ECO:0000256" key="9">
    <source>
        <dbReference type="SAM" id="Coils"/>
    </source>
</evidence>
<keyword evidence="6 10" id="KW-0472">Membrane</keyword>
<dbReference type="EMBL" id="JAPNKA010000001">
    <property type="protein sequence ID" value="MCY1074909.1"/>
    <property type="molecule type" value="Genomic_DNA"/>
</dbReference>
<keyword evidence="4 10" id="KW-0812">Transmembrane</keyword>
<keyword evidence="9" id="KW-0175">Coiled coil</keyword>
<dbReference type="PANTHER" id="PTHR43531">
    <property type="entry name" value="PROTEIN ICFG"/>
    <property type="match status" value="1"/>
</dbReference>
<proteinExistence type="inferred from homology"/>
<evidence type="ECO:0000256" key="4">
    <source>
        <dbReference type="ARBA" id="ARBA00022692"/>
    </source>
</evidence>
<evidence type="ECO:0000256" key="3">
    <source>
        <dbReference type="ARBA" id="ARBA00022500"/>
    </source>
</evidence>
<dbReference type="CDD" id="cd12913">
    <property type="entry name" value="PDC1_MCP_like"/>
    <property type="match status" value="1"/>
</dbReference>
<dbReference type="InterPro" id="IPR004089">
    <property type="entry name" value="MCPsignal_dom"/>
</dbReference>
<organism evidence="13 14">
    <name type="scientific">Archangium lansingense</name>
    <dbReference type="NCBI Taxonomy" id="2995310"/>
    <lineage>
        <taxon>Bacteria</taxon>
        <taxon>Pseudomonadati</taxon>
        <taxon>Myxococcota</taxon>
        <taxon>Myxococcia</taxon>
        <taxon>Myxococcales</taxon>
        <taxon>Cystobacterineae</taxon>
        <taxon>Archangiaceae</taxon>
        <taxon>Archangium</taxon>
    </lineage>
</organism>
<reference evidence="13 14" key="1">
    <citation type="submission" date="2022-11" db="EMBL/GenBank/DDBJ databases">
        <title>Minimal conservation of predation-associated metabolite biosynthetic gene clusters underscores biosynthetic potential of Myxococcota including descriptions for ten novel species: Archangium lansinium sp. nov., Myxococcus landrumus sp. nov., Nannocystis bai.</title>
        <authorList>
            <person name="Ahearne A."/>
            <person name="Stevens C."/>
            <person name="Phillips K."/>
        </authorList>
    </citation>
    <scope>NUCLEOTIDE SEQUENCE [LARGE SCALE GENOMIC DNA]</scope>
    <source>
        <strain evidence="13 14">MIWBW</strain>
    </source>
</reference>
<dbReference type="Gene3D" id="1.10.287.950">
    <property type="entry name" value="Methyl-accepting chemotaxis protein"/>
    <property type="match status" value="1"/>
</dbReference>
<dbReference type="Proteomes" id="UP001207654">
    <property type="component" value="Unassembled WGS sequence"/>
</dbReference>
<dbReference type="InterPro" id="IPR033479">
    <property type="entry name" value="dCache_1"/>
</dbReference>
<keyword evidence="5 10" id="KW-1133">Transmembrane helix</keyword>
<feature type="domain" description="HAMP" evidence="12">
    <location>
        <begin position="375"/>
        <end position="427"/>
    </location>
</feature>
<keyword evidence="14" id="KW-1185">Reference proteome</keyword>
<protein>
    <submittedName>
        <fullName evidence="13">Methyl-accepting chemotaxis protein</fullName>
    </submittedName>
</protein>
<dbReference type="PROSITE" id="PS50885">
    <property type="entry name" value="HAMP"/>
    <property type="match status" value="1"/>
</dbReference>
<evidence type="ECO:0000313" key="14">
    <source>
        <dbReference type="Proteomes" id="UP001207654"/>
    </source>
</evidence>
<comment type="subcellular location">
    <subcellularLocation>
        <location evidence="1">Cell membrane</location>
        <topology evidence="1">Multi-pass membrane protein</topology>
    </subcellularLocation>
</comment>